<sequence>MATDISDNRDIVMSTIPTQAFVEQPGAEAQFTQPDPLRRLIARYAAVQLEYLQNEPAFCKILVDGGNMVRDIVSFVRPASTM</sequence>
<dbReference type="Proteomes" id="UP001172386">
    <property type="component" value="Unassembled WGS sequence"/>
</dbReference>
<reference evidence="1" key="1">
    <citation type="submission" date="2022-10" db="EMBL/GenBank/DDBJ databases">
        <title>Culturing micro-colonial fungi from biological soil crusts in the Mojave desert and describing Neophaeococcomyces mojavensis, and introducing the new genera and species Taxawa tesnikishii.</title>
        <authorList>
            <person name="Kurbessoian T."/>
            <person name="Stajich J.E."/>
        </authorList>
    </citation>
    <scope>NUCLEOTIDE SEQUENCE</scope>
    <source>
        <strain evidence="1">JES_112</strain>
    </source>
</reference>
<name>A0ACC2ZT51_9EURO</name>
<gene>
    <name evidence="1" type="ORF">H2198_009944</name>
</gene>
<protein>
    <submittedName>
        <fullName evidence="1">Uncharacterized protein</fullName>
    </submittedName>
</protein>
<organism evidence="1 2">
    <name type="scientific">Neophaeococcomyces mojaviensis</name>
    <dbReference type="NCBI Taxonomy" id="3383035"/>
    <lineage>
        <taxon>Eukaryota</taxon>
        <taxon>Fungi</taxon>
        <taxon>Dikarya</taxon>
        <taxon>Ascomycota</taxon>
        <taxon>Pezizomycotina</taxon>
        <taxon>Eurotiomycetes</taxon>
        <taxon>Chaetothyriomycetidae</taxon>
        <taxon>Chaetothyriales</taxon>
        <taxon>Chaetothyriales incertae sedis</taxon>
        <taxon>Neophaeococcomyces</taxon>
    </lineage>
</organism>
<proteinExistence type="predicted"/>
<comment type="caution">
    <text evidence="1">The sequence shown here is derived from an EMBL/GenBank/DDBJ whole genome shotgun (WGS) entry which is preliminary data.</text>
</comment>
<evidence type="ECO:0000313" key="1">
    <source>
        <dbReference type="EMBL" id="KAJ9650751.1"/>
    </source>
</evidence>
<accession>A0ACC2ZT51</accession>
<dbReference type="EMBL" id="JAPDRQ010000312">
    <property type="protein sequence ID" value="KAJ9650751.1"/>
    <property type="molecule type" value="Genomic_DNA"/>
</dbReference>
<keyword evidence="2" id="KW-1185">Reference proteome</keyword>
<evidence type="ECO:0000313" key="2">
    <source>
        <dbReference type="Proteomes" id="UP001172386"/>
    </source>
</evidence>